<dbReference type="CDD" id="cd23992">
    <property type="entry name" value="PBP_GOBP"/>
    <property type="match status" value="1"/>
</dbReference>
<dbReference type="Pfam" id="PF01395">
    <property type="entry name" value="PBP_GOBP"/>
    <property type="match status" value="1"/>
</dbReference>
<feature type="signal peptide" evidence="1">
    <location>
        <begin position="1"/>
        <end position="17"/>
    </location>
</feature>
<organism evidence="2 3">
    <name type="scientific">Trichoplusia ni</name>
    <name type="common">Cabbage looper</name>
    <dbReference type="NCBI Taxonomy" id="7111"/>
    <lineage>
        <taxon>Eukaryota</taxon>
        <taxon>Metazoa</taxon>
        <taxon>Ecdysozoa</taxon>
        <taxon>Arthropoda</taxon>
        <taxon>Hexapoda</taxon>
        <taxon>Insecta</taxon>
        <taxon>Pterygota</taxon>
        <taxon>Neoptera</taxon>
        <taxon>Endopterygota</taxon>
        <taxon>Lepidoptera</taxon>
        <taxon>Glossata</taxon>
        <taxon>Ditrysia</taxon>
        <taxon>Noctuoidea</taxon>
        <taxon>Noctuidae</taxon>
        <taxon>Plusiinae</taxon>
        <taxon>Trichoplusia</taxon>
    </lineage>
</organism>
<dbReference type="Proteomes" id="UP000322000">
    <property type="component" value="Chromosome 12"/>
</dbReference>
<dbReference type="SMART" id="SM00708">
    <property type="entry name" value="PhBP"/>
    <property type="match status" value="1"/>
</dbReference>
<dbReference type="RefSeq" id="XP_026735723.1">
    <property type="nucleotide sequence ID" value="XM_026879922.1"/>
</dbReference>
<protein>
    <submittedName>
        <fullName evidence="3">Uncharacterized protein LOC113499441</fullName>
    </submittedName>
</protein>
<dbReference type="Gene3D" id="1.10.238.20">
    <property type="entry name" value="Pheromone/general odorant binding protein domain"/>
    <property type="match status" value="1"/>
</dbReference>
<proteinExistence type="predicted"/>
<dbReference type="InterPro" id="IPR006170">
    <property type="entry name" value="PBP/GOBP"/>
</dbReference>
<feature type="chain" id="PRO_5028979274" evidence="1">
    <location>
        <begin position="18"/>
        <end position="142"/>
    </location>
</feature>
<keyword evidence="1" id="KW-0732">Signal</keyword>
<dbReference type="OrthoDB" id="7425177at2759"/>
<evidence type="ECO:0000313" key="2">
    <source>
        <dbReference type="Proteomes" id="UP000322000"/>
    </source>
</evidence>
<dbReference type="SUPFAM" id="SSF47565">
    <property type="entry name" value="Insect pheromone/odorant-binding proteins"/>
    <property type="match status" value="1"/>
</dbReference>
<dbReference type="AlphaFoldDB" id="A0A7E5W4X8"/>
<accession>A0A7E5W4X8</accession>
<dbReference type="GO" id="GO:0005549">
    <property type="term" value="F:odorant binding"/>
    <property type="evidence" value="ECO:0007669"/>
    <property type="project" value="InterPro"/>
</dbReference>
<dbReference type="InParanoid" id="A0A7E5W4X8"/>
<dbReference type="InterPro" id="IPR036728">
    <property type="entry name" value="PBP_GOBP_sf"/>
</dbReference>
<dbReference type="GeneID" id="113499441"/>
<name>A0A7E5W4X8_TRINI</name>
<dbReference type="KEGG" id="tnl:113499441"/>
<evidence type="ECO:0000256" key="1">
    <source>
        <dbReference type="SAM" id="SignalP"/>
    </source>
</evidence>
<gene>
    <name evidence="3" type="primary">LOC113499441</name>
</gene>
<sequence>MIALNILIIAIFTGTYIIECTPNDEELKHLIKRYNLECMEQTKADPGFVENIKNGDWKIPKEKMQGVKEWSLCMMTKAGLMTKEGVYQIDVALAQVPTEDKRNVEKLIDTCLSKKAIPPPDIALMFIKCYQKAKGNYTVTVL</sequence>
<keyword evidence="2" id="KW-1185">Reference proteome</keyword>
<reference evidence="3" key="1">
    <citation type="submission" date="2025-08" db="UniProtKB">
        <authorList>
            <consortium name="RefSeq"/>
        </authorList>
    </citation>
    <scope>IDENTIFICATION</scope>
</reference>
<evidence type="ECO:0000313" key="3">
    <source>
        <dbReference type="RefSeq" id="XP_026735723.1"/>
    </source>
</evidence>